<comment type="caution">
    <text evidence="1">The sequence shown here is derived from an EMBL/GenBank/DDBJ whole genome shotgun (WGS) entry which is preliminary data.</text>
</comment>
<keyword evidence="2" id="KW-1185">Reference proteome</keyword>
<evidence type="ECO:0000313" key="1">
    <source>
        <dbReference type="EMBL" id="MCM4085160.1"/>
    </source>
</evidence>
<gene>
    <name evidence="1" type="ORF">LXN57_47310</name>
</gene>
<protein>
    <recommendedName>
        <fullName evidence="3">DUF4143 domain-containing protein</fullName>
    </recommendedName>
</protein>
<accession>A0ABT0YHG4</accession>
<name>A0ABT0YHG4_9ACTN</name>
<dbReference type="Proteomes" id="UP001523216">
    <property type="component" value="Unassembled WGS sequence"/>
</dbReference>
<proteinExistence type="predicted"/>
<dbReference type="EMBL" id="JAMQOL010000101">
    <property type="protein sequence ID" value="MCM4085160.1"/>
    <property type="molecule type" value="Genomic_DNA"/>
</dbReference>
<sequence length="70" mass="7816">MGRVQHADGRVLGVEVKLADRVEDNDVKHLLWLRERIGENLIDAVVVYAGERAYRRRDGVAVVPLALLGP</sequence>
<organism evidence="1 2">
    <name type="scientific">Paractinoplanes hotanensis</name>
    <dbReference type="NCBI Taxonomy" id="2906497"/>
    <lineage>
        <taxon>Bacteria</taxon>
        <taxon>Bacillati</taxon>
        <taxon>Actinomycetota</taxon>
        <taxon>Actinomycetes</taxon>
        <taxon>Micromonosporales</taxon>
        <taxon>Micromonosporaceae</taxon>
        <taxon>Paractinoplanes</taxon>
    </lineage>
</organism>
<evidence type="ECO:0000313" key="2">
    <source>
        <dbReference type="Proteomes" id="UP001523216"/>
    </source>
</evidence>
<dbReference type="RefSeq" id="WP_251804892.1">
    <property type="nucleotide sequence ID" value="NZ_JAMQOL010000101.1"/>
</dbReference>
<evidence type="ECO:0008006" key="3">
    <source>
        <dbReference type="Google" id="ProtNLM"/>
    </source>
</evidence>
<reference evidence="1 2" key="1">
    <citation type="submission" date="2022-06" db="EMBL/GenBank/DDBJ databases">
        <title>Actinoplanes abujensis sp. nov., isolated from Nigerian arid soil.</title>
        <authorList>
            <person name="Ding P."/>
        </authorList>
    </citation>
    <scope>NUCLEOTIDE SEQUENCE [LARGE SCALE GENOMIC DNA]</scope>
    <source>
        <strain evidence="2">TRM88002</strain>
    </source>
</reference>